<evidence type="ECO:0000313" key="1">
    <source>
        <dbReference type="EMBL" id="KAJ7373356.1"/>
    </source>
</evidence>
<dbReference type="AlphaFoldDB" id="A0A9W9Z1Q8"/>
<name>A0A9W9Z1Q8_9CNID</name>
<evidence type="ECO:0000313" key="2">
    <source>
        <dbReference type="Proteomes" id="UP001163046"/>
    </source>
</evidence>
<gene>
    <name evidence="1" type="ORF">OS493_012948</name>
</gene>
<keyword evidence="2" id="KW-1185">Reference proteome</keyword>
<dbReference type="OrthoDB" id="10409860at2759"/>
<protein>
    <submittedName>
        <fullName evidence="1">Uncharacterized protein</fullName>
    </submittedName>
</protein>
<proteinExistence type="predicted"/>
<sequence>MSTTVKKQIVTDVLPQLKHCAWLGTRSNPCALSQSVFLDIVLHFVVDWSWLELADMSDLAKNSLQSLKQWFESIAIEETITKRQPPIVIGDVFVKKAAAKIFLRACEELPSS</sequence>
<reference evidence="1" key="1">
    <citation type="submission" date="2023-01" db="EMBL/GenBank/DDBJ databases">
        <title>Genome assembly of the deep-sea coral Lophelia pertusa.</title>
        <authorList>
            <person name="Herrera S."/>
            <person name="Cordes E."/>
        </authorList>
    </citation>
    <scope>NUCLEOTIDE SEQUENCE</scope>
    <source>
        <strain evidence="1">USNM1676648</strain>
        <tissue evidence="1">Polyp</tissue>
    </source>
</reference>
<accession>A0A9W9Z1Q8</accession>
<dbReference type="Proteomes" id="UP001163046">
    <property type="component" value="Unassembled WGS sequence"/>
</dbReference>
<comment type="caution">
    <text evidence="1">The sequence shown here is derived from an EMBL/GenBank/DDBJ whole genome shotgun (WGS) entry which is preliminary data.</text>
</comment>
<dbReference type="EMBL" id="MU826831">
    <property type="protein sequence ID" value="KAJ7373356.1"/>
    <property type="molecule type" value="Genomic_DNA"/>
</dbReference>
<organism evidence="1 2">
    <name type="scientific">Desmophyllum pertusum</name>
    <dbReference type="NCBI Taxonomy" id="174260"/>
    <lineage>
        <taxon>Eukaryota</taxon>
        <taxon>Metazoa</taxon>
        <taxon>Cnidaria</taxon>
        <taxon>Anthozoa</taxon>
        <taxon>Hexacorallia</taxon>
        <taxon>Scleractinia</taxon>
        <taxon>Caryophylliina</taxon>
        <taxon>Caryophylliidae</taxon>
        <taxon>Desmophyllum</taxon>
    </lineage>
</organism>